<accession>A0ABW6IER0</accession>
<name>A0ABW6IER0_9CYAN</name>
<dbReference type="RefSeq" id="WP_377964580.1">
    <property type="nucleotide sequence ID" value="NZ_JBHZOL010000069.1"/>
</dbReference>
<dbReference type="Gene3D" id="2.102.10.10">
    <property type="entry name" value="Rieske [2Fe-2S] iron-sulphur domain"/>
    <property type="match status" value="1"/>
</dbReference>
<reference evidence="8 9" key="1">
    <citation type="submission" date="2024-10" db="EMBL/GenBank/DDBJ databases">
        <authorList>
            <person name="Ratan Roy A."/>
            <person name="Morales Sandoval P.H."/>
            <person name="De Los Santos Villalobos S."/>
            <person name="Chakraborty S."/>
            <person name="Mukherjee J."/>
        </authorList>
    </citation>
    <scope>NUCLEOTIDE SEQUENCE [LARGE SCALE GENOMIC DNA]</scope>
    <source>
        <strain evidence="8 9">S1</strain>
    </source>
</reference>
<dbReference type="InterPro" id="IPR044043">
    <property type="entry name" value="VanA_C_cat"/>
</dbReference>
<evidence type="ECO:0000259" key="7">
    <source>
        <dbReference type="PROSITE" id="PS51296"/>
    </source>
</evidence>
<dbReference type="PANTHER" id="PTHR21266">
    <property type="entry name" value="IRON-SULFUR DOMAIN CONTAINING PROTEIN"/>
    <property type="match status" value="1"/>
</dbReference>
<comment type="caution">
    <text evidence="8">The sequence shown here is derived from an EMBL/GenBank/DDBJ whole genome shotgun (WGS) entry which is preliminary data.</text>
</comment>
<dbReference type="Proteomes" id="UP001600165">
    <property type="component" value="Unassembled WGS sequence"/>
</dbReference>
<dbReference type="InterPro" id="IPR036922">
    <property type="entry name" value="Rieske_2Fe-2S_sf"/>
</dbReference>
<sequence length="359" mass="40586">MLKNFWYACEFSSAVSDQPKPIKMLGQNFVLYRDAQGQVAVLSDRCPHRGAALSLGWVEDNCIRCPYHGWKFQADGQCIDIPANGQDHPIPKKAQTASYPVQEKYGFIWMFYGDLPAAERPPIPPLPEYDDPNFHPIFVEVKFNAHYTRVIENALCPAHMATVHAKSFGAGFAQDPRVAPYEVKEENWGISAKLKYANFTQPKGIFKLFFRPSRTELNAKTTFYLPNITIVESDFVRGKMVNYAIHVPVDETTTISKRIQFRSVFKQKWADPLFVKFHYKVCEEDRGVSESQYPPVIPDSFTAEVHTPSDALPLAYRKLRQKCMAMGWGLNAKPTAADFSLPTNGHTTPTAELTSSSVH</sequence>
<evidence type="ECO:0000313" key="8">
    <source>
        <dbReference type="EMBL" id="MFE4106631.1"/>
    </source>
</evidence>
<dbReference type="SUPFAM" id="SSF55961">
    <property type="entry name" value="Bet v1-like"/>
    <property type="match status" value="1"/>
</dbReference>
<dbReference type="PROSITE" id="PS51296">
    <property type="entry name" value="RIESKE"/>
    <property type="match status" value="1"/>
</dbReference>
<dbReference type="InterPro" id="IPR015881">
    <property type="entry name" value="ARHD_Rieske_2Fe_2S"/>
</dbReference>
<keyword evidence="3" id="KW-0560">Oxidoreductase</keyword>
<gene>
    <name evidence="8" type="ORF">ACFVKH_10115</name>
</gene>
<keyword evidence="1" id="KW-0001">2Fe-2S</keyword>
<organism evidence="8 9">
    <name type="scientific">Almyronema epifaneia S1</name>
    <dbReference type="NCBI Taxonomy" id="2991925"/>
    <lineage>
        <taxon>Bacteria</taxon>
        <taxon>Bacillati</taxon>
        <taxon>Cyanobacteriota</taxon>
        <taxon>Cyanophyceae</taxon>
        <taxon>Nodosilineales</taxon>
        <taxon>Nodosilineaceae</taxon>
        <taxon>Almyronema</taxon>
        <taxon>Almyronema epifaneia</taxon>
    </lineage>
</organism>
<evidence type="ECO:0000256" key="2">
    <source>
        <dbReference type="ARBA" id="ARBA00022723"/>
    </source>
</evidence>
<evidence type="ECO:0000256" key="3">
    <source>
        <dbReference type="ARBA" id="ARBA00023002"/>
    </source>
</evidence>
<keyword evidence="9" id="KW-1185">Reference proteome</keyword>
<evidence type="ECO:0000313" key="9">
    <source>
        <dbReference type="Proteomes" id="UP001600165"/>
    </source>
</evidence>
<evidence type="ECO:0000256" key="5">
    <source>
        <dbReference type="ARBA" id="ARBA00023014"/>
    </source>
</evidence>
<proteinExistence type="predicted"/>
<feature type="region of interest" description="Disordered" evidence="6">
    <location>
        <begin position="339"/>
        <end position="359"/>
    </location>
</feature>
<keyword evidence="2" id="KW-0479">Metal-binding</keyword>
<keyword evidence="5" id="KW-0411">Iron-sulfur</keyword>
<evidence type="ECO:0000256" key="1">
    <source>
        <dbReference type="ARBA" id="ARBA00022714"/>
    </source>
</evidence>
<protein>
    <submittedName>
        <fullName evidence="8">Rieske 2Fe-2S domain-containing protein</fullName>
    </submittedName>
</protein>
<dbReference type="PANTHER" id="PTHR21266:SF59">
    <property type="entry name" value="BLR4922 PROTEIN"/>
    <property type="match status" value="1"/>
</dbReference>
<feature type="domain" description="Rieske" evidence="7">
    <location>
        <begin position="6"/>
        <end position="110"/>
    </location>
</feature>
<feature type="compositionally biased region" description="Polar residues" evidence="6">
    <location>
        <begin position="341"/>
        <end position="359"/>
    </location>
</feature>
<dbReference type="InterPro" id="IPR050584">
    <property type="entry name" value="Cholesterol_7-desaturase"/>
</dbReference>
<dbReference type="PROSITE" id="PS00570">
    <property type="entry name" value="RING_HYDROXYL_ALPHA"/>
    <property type="match status" value="1"/>
</dbReference>
<dbReference type="EMBL" id="JBHZOL010000069">
    <property type="protein sequence ID" value="MFE4106631.1"/>
    <property type="molecule type" value="Genomic_DNA"/>
</dbReference>
<dbReference type="SUPFAM" id="SSF50022">
    <property type="entry name" value="ISP domain"/>
    <property type="match status" value="1"/>
</dbReference>
<evidence type="ECO:0000256" key="4">
    <source>
        <dbReference type="ARBA" id="ARBA00023004"/>
    </source>
</evidence>
<dbReference type="Pfam" id="PF00355">
    <property type="entry name" value="Rieske"/>
    <property type="match status" value="1"/>
</dbReference>
<dbReference type="Gene3D" id="3.90.380.10">
    <property type="entry name" value="Naphthalene 1,2-dioxygenase Alpha Subunit, Chain A, domain 1"/>
    <property type="match status" value="1"/>
</dbReference>
<dbReference type="Pfam" id="PF19112">
    <property type="entry name" value="VanA_C"/>
    <property type="match status" value="1"/>
</dbReference>
<evidence type="ECO:0000256" key="6">
    <source>
        <dbReference type="SAM" id="MobiDB-lite"/>
    </source>
</evidence>
<dbReference type="InterPro" id="IPR017941">
    <property type="entry name" value="Rieske_2Fe-2S"/>
</dbReference>
<keyword evidence="4" id="KW-0408">Iron</keyword>